<proteinExistence type="predicted"/>
<accession>A0AAV6VFP6</accession>
<evidence type="ECO:0000313" key="2">
    <source>
        <dbReference type="EMBL" id="KAG8194852.1"/>
    </source>
</evidence>
<feature type="compositionally biased region" description="Polar residues" evidence="1">
    <location>
        <begin position="95"/>
        <end position="105"/>
    </location>
</feature>
<dbReference type="Proteomes" id="UP000827092">
    <property type="component" value="Unassembled WGS sequence"/>
</dbReference>
<organism evidence="2 3">
    <name type="scientific">Oedothorax gibbosus</name>
    <dbReference type="NCBI Taxonomy" id="931172"/>
    <lineage>
        <taxon>Eukaryota</taxon>
        <taxon>Metazoa</taxon>
        <taxon>Ecdysozoa</taxon>
        <taxon>Arthropoda</taxon>
        <taxon>Chelicerata</taxon>
        <taxon>Arachnida</taxon>
        <taxon>Araneae</taxon>
        <taxon>Araneomorphae</taxon>
        <taxon>Entelegynae</taxon>
        <taxon>Araneoidea</taxon>
        <taxon>Linyphiidae</taxon>
        <taxon>Erigoninae</taxon>
        <taxon>Oedothorax</taxon>
    </lineage>
</organism>
<dbReference type="EMBL" id="JAFNEN010000098">
    <property type="protein sequence ID" value="KAG8194852.1"/>
    <property type="molecule type" value="Genomic_DNA"/>
</dbReference>
<reference evidence="2 3" key="1">
    <citation type="journal article" date="2022" name="Nat. Ecol. Evol.">
        <title>A masculinizing supergene underlies an exaggerated male reproductive morph in a spider.</title>
        <authorList>
            <person name="Hendrickx F."/>
            <person name="De Corte Z."/>
            <person name="Sonet G."/>
            <person name="Van Belleghem S.M."/>
            <person name="Kostlbacher S."/>
            <person name="Vangestel C."/>
        </authorList>
    </citation>
    <scope>NUCLEOTIDE SEQUENCE [LARGE SCALE GENOMIC DNA]</scope>
    <source>
        <strain evidence="2">W744_W776</strain>
    </source>
</reference>
<gene>
    <name evidence="2" type="ORF">JTE90_017285</name>
</gene>
<evidence type="ECO:0000313" key="3">
    <source>
        <dbReference type="Proteomes" id="UP000827092"/>
    </source>
</evidence>
<name>A0AAV6VFP6_9ARAC</name>
<evidence type="ECO:0000256" key="1">
    <source>
        <dbReference type="SAM" id="MobiDB-lite"/>
    </source>
</evidence>
<feature type="region of interest" description="Disordered" evidence="1">
    <location>
        <begin position="95"/>
        <end position="121"/>
    </location>
</feature>
<sequence>MVLDWLKVEGLMYLIRSRSGDTIKKKNESYFNKLTDAKNRFFGLIVPGFPSIKRPLLNSRPAVSGEWNLPYEPILALSKRDLDLCPRVCAQQPAQPSCGWNSFNPDPSDPPRAKGLSGFWA</sequence>
<comment type="caution">
    <text evidence="2">The sequence shown here is derived from an EMBL/GenBank/DDBJ whole genome shotgun (WGS) entry which is preliminary data.</text>
</comment>
<dbReference type="AlphaFoldDB" id="A0AAV6VFP6"/>
<protein>
    <submittedName>
        <fullName evidence="2">Uncharacterized protein</fullName>
    </submittedName>
</protein>
<keyword evidence="3" id="KW-1185">Reference proteome</keyword>